<evidence type="ECO:0000313" key="3">
    <source>
        <dbReference type="Proteomes" id="UP001153712"/>
    </source>
</evidence>
<dbReference type="EMBL" id="OU900101">
    <property type="protein sequence ID" value="CAG9864405.1"/>
    <property type="molecule type" value="Genomic_DNA"/>
</dbReference>
<evidence type="ECO:0000256" key="1">
    <source>
        <dbReference type="SAM" id="MobiDB-lite"/>
    </source>
</evidence>
<evidence type="ECO:0000313" key="2">
    <source>
        <dbReference type="EMBL" id="CAG9864405.1"/>
    </source>
</evidence>
<dbReference type="AlphaFoldDB" id="A0A9N9XW62"/>
<dbReference type="OrthoDB" id="371494at2759"/>
<feature type="compositionally biased region" description="Low complexity" evidence="1">
    <location>
        <begin position="22"/>
        <end position="31"/>
    </location>
</feature>
<keyword evidence="3" id="KW-1185">Reference proteome</keyword>
<proteinExistence type="predicted"/>
<name>A0A9N9XW62_PHYSR</name>
<reference evidence="2" key="1">
    <citation type="submission" date="2022-01" db="EMBL/GenBank/DDBJ databases">
        <authorList>
            <person name="King R."/>
        </authorList>
    </citation>
    <scope>NUCLEOTIDE SEQUENCE</scope>
</reference>
<organism evidence="2 3">
    <name type="scientific">Phyllotreta striolata</name>
    <name type="common">Striped flea beetle</name>
    <name type="synonym">Crioceris striolata</name>
    <dbReference type="NCBI Taxonomy" id="444603"/>
    <lineage>
        <taxon>Eukaryota</taxon>
        <taxon>Metazoa</taxon>
        <taxon>Ecdysozoa</taxon>
        <taxon>Arthropoda</taxon>
        <taxon>Hexapoda</taxon>
        <taxon>Insecta</taxon>
        <taxon>Pterygota</taxon>
        <taxon>Neoptera</taxon>
        <taxon>Endopterygota</taxon>
        <taxon>Coleoptera</taxon>
        <taxon>Polyphaga</taxon>
        <taxon>Cucujiformia</taxon>
        <taxon>Chrysomeloidea</taxon>
        <taxon>Chrysomelidae</taxon>
        <taxon>Galerucinae</taxon>
        <taxon>Alticini</taxon>
        <taxon>Phyllotreta</taxon>
    </lineage>
</organism>
<protein>
    <submittedName>
        <fullName evidence="2">Uncharacterized protein</fullName>
    </submittedName>
</protein>
<sequence>MQKNLPQLQDLPDIGPLNKNGAAAASPAPSQQIYLQQPKQDAQINYDPFKEQQNTYQQQQPQQILLPQQQHQIVLQHVPQPVQKLIFPQPNVYSSFEVNQQPKQLLLQQPDLAILDRQQVKTEQEQTKLVFPQPTVAPLHQQLLLQQPDIQQERKLPDCDHQQFGLRLNGRRPNKLIDTTQNLVTGQDVLDINNSVSNYQVTVTTAGSTITDFQGTESTEPSLGTQPIIAAEIDENKVHYSSTEQYTDEQIVSSTPGTIQSAEPTPTIVVTPRPSDTTYLDSTVVTEQLDNLNKQNVQVELQKTVPYYLGKYEYPISQEQQNNGTVIEQKINEDIELGKTLLYFPGQQLPHQAVQNNFLQADQGYHYPPPKESLYKEVPQQVYQHQIYHNQVSHKELPNQGYPIKVPYPVIKQLAVPVTVEKVIEKPVHITEIVEKPVPVPQPYPVEKIVEKPVHVPVQVTKYVDRPYPVQVQVPVPQPYPVHVDRIVEKKVHVPQYIDRPYPVQVQVPYAVPVDRIVEKKVPIDRIIEKKVPVPYPVKVEVPVPQPYYIKVEVPRPYHVQLPTKYIEKPYYTLGVVKYQGTNYGNIGTHYQQANYADVIQNIQQGYQHINYQEKQPYLIASNDGTNKGTADEQGYHYPNPYSYAPQSNGYLPPKEEPALNKGYLPPGGRNCDDGYHQGLLPPKSDNPVKILGKFRTARSNFNEKTVKMEYGFRPPMVPSLEIDEFGRPVEK</sequence>
<dbReference type="Proteomes" id="UP001153712">
    <property type="component" value="Chromosome 8"/>
</dbReference>
<feature type="region of interest" description="Disordered" evidence="1">
    <location>
        <begin position="1"/>
        <end position="31"/>
    </location>
</feature>
<accession>A0A9N9XW62</accession>
<gene>
    <name evidence="2" type="ORF">PHYEVI_LOCUS10661</name>
</gene>